<organism evidence="1 2">
    <name type="scientific">Actinomadura mexicana</name>
    <dbReference type="NCBI Taxonomy" id="134959"/>
    <lineage>
        <taxon>Bacteria</taxon>
        <taxon>Bacillati</taxon>
        <taxon>Actinomycetota</taxon>
        <taxon>Actinomycetes</taxon>
        <taxon>Streptosporangiales</taxon>
        <taxon>Thermomonosporaceae</taxon>
        <taxon>Actinomadura</taxon>
    </lineage>
</organism>
<reference evidence="2" key="1">
    <citation type="submission" date="2017-06" db="EMBL/GenBank/DDBJ databases">
        <authorList>
            <person name="Varghese N."/>
            <person name="Submissions S."/>
        </authorList>
    </citation>
    <scope>NUCLEOTIDE SEQUENCE [LARGE SCALE GENOMIC DNA]</scope>
    <source>
        <strain evidence="2">DSM 44485</strain>
    </source>
</reference>
<dbReference type="Pfam" id="PF02597">
    <property type="entry name" value="ThiS"/>
    <property type="match status" value="1"/>
</dbReference>
<dbReference type="RefSeq" id="WP_089316044.1">
    <property type="nucleotide sequence ID" value="NZ_FZNP01000019.1"/>
</dbReference>
<dbReference type="OrthoDB" id="5191560at2"/>
<protein>
    <submittedName>
        <fullName evidence="1">ThiS family protein</fullName>
    </submittedName>
</protein>
<proteinExistence type="predicted"/>
<dbReference type="InterPro" id="IPR012675">
    <property type="entry name" value="Beta-grasp_dom_sf"/>
</dbReference>
<dbReference type="EMBL" id="FZNP01000019">
    <property type="protein sequence ID" value="SNS50887.1"/>
    <property type="molecule type" value="Genomic_DNA"/>
</dbReference>
<dbReference type="Gene3D" id="3.10.20.30">
    <property type="match status" value="1"/>
</dbReference>
<evidence type="ECO:0000313" key="2">
    <source>
        <dbReference type="Proteomes" id="UP000198420"/>
    </source>
</evidence>
<name>A0A239F235_9ACTN</name>
<sequence>MPHLIVPGSWHNVTSGKVRSELPAADLRELLETFVRSHPEAGYRLYSPAGELLPYHLFLVDGEQVPNTTPPGDVALTPGSRVEIIPPLAGG</sequence>
<gene>
    <name evidence="1" type="ORF">SAMN06265355_11956</name>
</gene>
<keyword evidence="2" id="KW-1185">Reference proteome</keyword>
<dbReference type="CDD" id="cd17040">
    <property type="entry name" value="Ubl_MoaD_like"/>
    <property type="match status" value="1"/>
</dbReference>
<dbReference type="Proteomes" id="UP000198420">
    <property type="component" value="Unassembled WGS sequence"/>
</dbReference>
<dbReference type="InterPro" id="IPR003749">
    <property type="entry name" value="ThiS/MoaD-like"/>
</dbReference>
<evidence type="ECO:0000313" key="1">
    <source>
        <dbReference type="EMBL" id="SNS50887.1"/>
    </source>
</evidence>
<accession>A0A239F235</accession>
<dbReference type="SUPFAM" id="SSF54285">
    <property type="entry name" value="MoaD/ThiS"/>
    <property type="match status" value="1"/>
</dbReference>
<dbReference type="AlphaFoldDB" id="A0A239F235"/>
<dbReference type="InterPro" id="IPR016155">
    <property type="entry name" value="Mopterin_synth/thiamin_S_b"/>
</dbReference>